<dbReference type="InParanoid" id="A0A2K1JQG7"/>
<dbReference type="EnsemblPlants" id="Pp3c12_11669V3.1">
    <property type="protein sequence ID" value="PAC:32972159.CDS.1"/>
    <property type="gene ID" value="Pp3c12_11669"/>
</dbReference>
<evidence type="ECO:0000313" key="3">
    <source>
        <dbReference type="Proteomes" id="UP000006727"/>
    </source>
</evidence>
<accession>A0A2K1JQG7</accession>
<gene>
    <name evidence="1" type="ORF">PHYPA_016154</name>
</gene>
<dbReference type="Gramene" id="Pp3c12_11669V3.1">
    <property type="protein sequence ID" value="PAC:32972159.CDS.1"/>
    <property type="gene ID" value="Pp3c12_11669"/>
</dbReference>
<reference evidence="2" key="3">
    <citation type="submission" date="2020-12" db="UniProtKB">
        <authorList>
            <consortium name="EnsemblPlants"/>
        </authorList>
    </citation>
    <scope>IDENTIFICATION</scope>
</reference>
<dbReference type="EMBL" id="ABEU02000012">
    <property type="protein sequence ID" value="PNR43771.1"/>
    <property type="molecule type" value="Genomic_DNA"/>
</dbReference>
<evidence type="ECO:0000313" key="2">
    <source>
        <dbReference type="EnsemblPlants" id="PAC:32972159.CDS.1"/>
    </source>
</evidence>
<organism evidence="1">
    <name type="scientific">Physcomitrium patens</name>
    <name type="common">Spreading-leaved earth moss</name>
    <name type="synonym">Physcomitrella patens</name>
    <dbReference type="NCBI Taxonomy" id="3218"/>
    <lineage>
        <taxon>Eukaryota</taxon>
        <taxon>Viridiplantae</taxon>
        <taxon>Streptophyta</taxon>
        <taxon>Embryophyta</taxon>
        <taxon>Bryophyta</taxon>
        <taxon>Bryophytina</taxon>
        <taxon>Bryopsida</taxon>
        <taxon>Funariidae</taxon>
        <taxon>Funariales</taxon>
        <taxon>Funariaceae</taxon>
        <taxon>Physcomitrium</taxon>
    </lineage>
</organism>
<reference evidence="1 3" key="2">
    <citation type="journal article" date="2018" name="Plant J.">
        <title>The Physcomitrella patens chromosome-scale assembly reveals moss genome structure and evolution.</title>
        <authorList>
            <person name="Lang D."/>
            <person name="Ullrich K.K."/>
            <person name="Murat F."/>
            <person name="Fuchs J."/>
            <person name="Jenkins J."/>
            <person name="Haas F.B."/>
            <person name="Piednoel M."/>
            <person name="Gundlach H."/>
            <person name="Van Bel M."/>
            <person name="Meyberg R."/>
            <person name="Vives C."/>
            <person name="Morata J."/>
            <person name="Symeonidi A."/>
            <person name="Hiss M."/>
            <person name="Muchero W."/>
            <person name="Kamisugi Y."/>
            <person name="Saleh O."/>
            <person name="Blanc G."/>
            <person name="Decker E.L."/>
            <person name="van Gessel N."/>
            <person name="Grimwood J."/>
            <person name="Hayes R.D."/>
            <person name="Graham S.W."/>
            <person name="Gunter L.E."/>
            <person name="McDaniel S.F."/>
            <person name="Hoernstein S.N.W."/>
            <person name="Larsson A."/>
            <person name="Li F.W."/>
            <person name="Perroud P.F."/>
            <person name="Phillips J."/>
            <person name="Ranjan P."/>
            <person name="Rokshar D.S."/>
            <person name="Rothfels C.J."/>
            <person name="Schneider L."/>
            <person name="Shu S."/>
            <person name="Stevenson D.W."/>
            <person name="Thummler F."/>
            <person name="Tillich M."/>
            <person name="Villarreal Aguilar J.C."/>
            <person name="Widiez T."/>
            <person name="Wong G.K."/>
            <person name="Wymore A."/>
            <person name="Zhang Y."/>
            <person name="Zimmer A.D."/>
            <person name="Quatrano R.S."/>
            <person name="Mayer K.F.X."/>
            <person name="Goodstein D."/>
            <person name="Casacuberta J.M."/>
            <person name="Vandepoele K."/>
            <person name="Reski R."/>
            <person name="Cuming A.C."/>
            <person name="Tuskan G.A."/>
            <person name="Maumus F."/>
            <person name="Salse J."/>
            <person name="Schmutz J."/>
            <person name="Rensing S.A."/>
        </authorList>
    </citation>
    <scope>NUCLEOTIDE SEQUENCE [LARGE SCALE GENOMIC DNA]</scope>
    <source>
        <strain evidence="2 3">cv. Gransden 2004</strain>
    </source>
</reference>
<protein>
    <submittedName>
        <fullName evidence="1 2">Uncharacterized protein</fullName>
    </submittedName>
</protein>
<dbReference type="AlphaFoldDB" id="A0A2K1JQG7"/>
<sequence length="70" mass="7956">MWSSTSCVGGLCTLFLEVVYIAEVATVFFSSSTWKMLSASTHFQFWVDSFRAKTVFHWFMCPSATEQSPD</sequence>
<name>A0A2K1JQG7_PHYPA</name>
<evidence type="ECO:0000313" key="1">
    <source>
        <dbReference type="EMBL" id="PNR43771.1"/>
    </source>
</evidence>
<reference evidence="1 3" key="1">
    <citation type="journal article" date="2008" name="Science">
        <title>The Physcomitrella genome reveals evolutionary insights into the conquest of land by plants.</title>
        <authorList>
            <person name="Rensing S."/>
            <person name="Lang D."/>
            <person name="Zimmer A."/>
            <person name="Terry A."/>
            <person name="Salamov A."/>
            <person name="Shapiro H."/>
            <person name="Nishiyama T."/>
            <person name="Perroud P.-F."/>
            <person name="Lindquist E."/>
            <person name="Kamisugi Y."/>
            <person name="Tanahashi T."/>
            <person name="Sakakibara K."/>
            <person name="Fujita T."/>
            <person name="Oishi K."/>
            <person name="Shin-I T."/>
            <person name="Kuroki Y."/>
            <person name="Toyoda A."/>
            <person name="Suzuki Y."/>
            <person name="Hashimoto A."/>
            <person name="Yamaguchi K."/>
            <person name="Sugano A."/>
            <person name="Kohara Y."/>
            <person name="Fujiyama A."/>
            <person name="Anterola A."/>
            <person name="Aoki S."/>
            <person name="Ashton N."/>
            <person name="Barbazuk W.B."/>
            <person name="Barker E."/>
            <person name="Bennetzen J."/>
            <person name="Bezanilla M."/>
            <person name="Blankenship R."/>
            <person name="Cho S.H."/>
            <person name="Dutcher S."/>
            <person name="Estelle M."/>
            <person name="Fawcett J.A."/>
            <person name="Gundlach H."/>
            <person name="Hanada K."/>
            <person name="Heyl A."/>
            <person name="Hicks K.A."/>
            <person name="Hugh J."/>
            <person name="Lohr M."/>
            <person name="Mayer K."/>
            <person name="Melkozernov A."/>
            <person name="Murata T."/>
            <person name="Nelson D."/>
            <person name="Pils B."/>
            <person name="Prigge M."/>
            <person name="Reiss B."/>
            <person name="Renner T."/>
            <person name="Rombauts S."/>
            <person name="Rushton P."/>
            <person name="Sanderfoot A."/>
            <person name="Schween G."/>
            <person name="Shiu S.-H."/>
            <person name="Stueber K."/>
            <person name="Theodoulou F.L."/>
            <person name="Tu H."/>
            <person name="Van de Peer Y."/>
            <person name="Verrier P.J."/>
            <person name="Waters E."/>
            <person name="Wood A."/>
            <person name="Yang L."/>
            <person name="Cove D."/>
            <person name="Cuming A."/>
            <person name="Hasebe M."/>
            <person name="Lucas S."/>
            <person name="Mishler D.B."/>
            <person name="Reski R."/>
            <person name="Grigoriev I."/>
            <person name="Quatrano R.S."/>
            <person name="Boore J.L."/>
        </authorList>
    </citation>
    <scope>NUCLEOTIDE SEQUENCE [LARGE SCALE GENOMIC DNA]</scope>
    <source>
        <strain evidence="2 3">cv. Gransden 2004</strain>
    </source>
</reference>
<dbReference type="Proteomes" id="UP000006727">
    <property type="component" value="Chromosome 12"/>
</dbReference>
<keyword evidence="3" id="KW-1185">Reference proteome</keyword>
<proteinExistence type="predicted"/>